<reference evidence="1" key="2">
    <citation type="submission" date="2024-06" db="EMBL/GenBank/DDBJ databases">
        <authorList>
            <person name="Petrova K.O."/>
            <person name="Toshchakov S.V."/>
            <person name="Boltjanskaja Y.V."/>
            <person name="Kevbrin V."/>
        </authorList>
    </citation>
    <scope>NUCLEOTIDE SEQUENCE</scope>
    <source>
        <strain evidence="1">Z-910T</strain>
    </source>
</reference>
<accession>A0AAU7VIJ1</accession>
<dbReference type="Gene3D" id="3.50.50.60">
    <property type="entry name" value="FAD/NAD(P)-binding domain"/>
    <property type="match status" value="2"/>
</dbReference>
<dbReference type="InterPro" id="IPR036188">
    <property type="entry name" value="FAD/NAD-bd_sf"/>
</dbReference>
<dbReference type="AlphaFoldDB" id="A0AAU7VIJ1"/>
<protein>
    <submittedName>
        <fullName evidence="1">NAD(P)-binding protein</fullName>
    </submittedName>
</protein>
<evidence type="ECO:0000313" key="1">
    <source>
        <dbReference type="EMBL" id="XBX73930.1"/>
    </source>
</evidence>
<dbReference type="EMBL" id="CP158367">
    <property type="protein sequence ID" value="XBX73930.1"/>
    <property type="molecule type" value="Genomic_DNA"/>
</dbReference>
<dbReference type="Pfam" id="PF13450">
    <property type="entry name" value="NAD_binding_8"/>
    <property type="match status" value="1"/>
</dbReference>
<organism evidence="1">
    <name type="scientific">Proteinivorax tanatarense</name>
    <dbReference type="NCBI Taxonomy" id="1260629"/>
    <lineage>
        <taxon>Bacteria</taxon>
        <taxon>Bacillati</taxon>
        <taxon>Bacillota</taxon>
        <taxon>Clostridia</taxon>
        <taxon>Eubacteriales</taxon>
        <taxon>Proteinivoracaceae</taxon>
        <taxon>Proteinivorax</taxon>
    </lineage>
</organism>
<dbReference type="PROSITE" id="PS51257">
    <property type="entry name" value="PROKAR_LIPOPROTEIN"/>
    <property type="match status" value="1"/>
</dbReference>
<name>A0AAU7VIJ1_9FIRM</name>
<gene>
    <name evidence="1" type="ORF">PRVXT_001947</name>
</gene>
<sequence>MSKNKNKVAIMGAGIAGLSCAYELEKFGITPDVFEVMDQISGQGINHTVGWMNVMYRPIKDPLIYLKKRYGFNLRPIEKIRRVNFYSPNNSATLEGDLGYIHLSGPDKRSLYYQILPKIKTPIQYNQVVNFRDLSEEYDHVVIANGNSDITELCGLWKTDVAGYVRGATVYGSFDPQTIVMWFNTEYAQHAYAYFVPWNDRKGSLILNMLEVTLQGADICWNRFLNDINWNVEIAEVWEKVHHLGHVHKHFYDNLIFTGAAGGFLDPLFAFGNIATIESGGAAAKHIAKRADFSKEVSLWLNRNKKTLRLRRYVDKFTNDDFDKMLDYLKTPGFRTVAAKSNINIINLLSNVANTIVSKKIDTVFYPKEGVKQ</sequence>
<proteinExistence type="predicted"/>
<dbReference type="SUPFAM" id="SSF51905">
    <property type="entry name" value="FAD/NAD(P)-binding domain"/>
    <property type="match status" value="1"/>
</dbReference>
<dbReference type="RefSeq" id="WP_350342691.1">
    <property type="nucleotide sequence ID" value="NZ_CP158367.1"/>
</dbReference>
<reference evidence="1" key="1">
    <citation type="journal article" date="2013" name="Extremophiles">
        <title>Proteinivorax tanatarense gen. nov., sp. nov., an anaerobic, haloalkaliphilic, proteolytic bacterium isolated from a decaying algal bloom, and proposal of Proteinivoraceae fam. nov.</title>
        <authorList>
            <person name="Kevbrin V."/>
            <person name="Boltyanskaya Y."/>
            <person name="Zhilina T."/>
            <person name="Kolganova T."/>
            <person name="Lavrentjeva E."/>
            <person name="Kuznetsov B."/>
        </authorList>
    </citation>
    <scope>NUCLEOTIDE SEQUENCE</scope>
    <source>
        <strain evidence="1">Z-910T</strain>
    </source>
</reference>